<dbReference type="EMBL" id="CAMAPF010000231">
    <property type="protein sequence ID" value="CAH9114692.1"/>
    <property type="molecule type" value="Genomic_DNA"/>
</dbReference>
<dbReference type="Gene3D" id="2.40.50.140">
    <property type="entry name" value="Nucleic acid-binding proteins"/>
    <property type="match status" value="1"/>
</dbReference>
<dbReference type="SUPFAM" id="SSF50249">
    <property type="entry name" value="Nucleic acid-binding proteins"/>
    <property type="match status" value="1"/>
</dbReference>
<dbReference type="Proteomes" id="UP001152523">
    <property type="component" value="Unassembled WGS sequence"/>
</dbReference>
<evidence type="ECO:0000259" key="1">
    <source>
        <dbReference type="Pfam" id="PF02721"/>
    </source>
</evidence>
<protein>
    <recommendedName>
        <fullName evidence="1">Replication protein A 70 kDa DNA-binding subunit B/D first OB fold domain-containing protein</fullName>
    </recommendedName>
</protein>
<dbReference type="InterPro" id="IPR003871">
    <property type="entry name" value="RFA1B/D_OB_1st"/>
</dbReference>
<organism evidence="2 3">
    <name type="scientific">Cuscuta epithymum</name>
    <dbReference type="NCBI Taxonomy" id="186058"/>
    <lineage>
        <taxon>Eukaryota</taxon>
        <taxon>Viridiplantae</taxon>
        <taxon>Streptophyta</taxon>
        <taxon>Embryophyta</taxon>
        <taxon>Tracheophyta</taxon>
        <taxon>Spermatophyta</taxon>
        <taxon>Magnoliopsida</taxon>
        <taxon>eudicotyledons</taxon>
        <taxon>Gunneridae</taxon>
        <taxon>Pentapetalae</taxon>
        <taxon>asterids</taxon>
        <taxon>lamiids</taxon>
        <taxon>Solanales</taxon>
        <taxon>Convolvulaceae</taxon>
        <taxon>Cuscuteae</taxon>
        <taxon>Cuscuta</taxon>
        <taxon>Cuscuta subgen. Cuscuta</taxon>
    </lineage>
</organism>
<dbReference type="InterPro" id="IPR012340">
    <property type="entry name" value="NA-bd_OB-fold"/>
</dbReference>
<name>A0AAV0E4K3_9ASTE</name>
<sequence>MIREVDHTRSIPTWALKVQVVRTFEMPHQCRGRERMETIFHDEEGDKIHAVIKRSFMHLYKSRLVENKCFRIKNFLVLDNYYTYKTTLHPYILEFIKKTTVFDHRSENFPNFVNNFHRHAAEPKGDK</sequence>
<gene>
    <name evidence="2" type="ORF">CEPIT_LOCUS20818</name>
</gene>
<reference evidence="2" key="1">
    <citation type="submission" date="2022-07" db="EMBL/GenBank/DDBJ databases">
        <authorList>
            <person name="Macas J."/>
            <person name="Novak P."/>
            <person name="Neumann P."/>
        </authorList>
    </citation>
    <scope>NUCLEOTIDE SEQUENCE</scope>
</reference>
<evidence type="ECO:0000313" key="3">
    <source>
        <dbReference type="Proteomes" id="UP001152523"/>
    </source>
</evidence>
<dbReference type="CDD" id="cd04480">
    <property type="entry name" value="RPA1_DBD_A_like"/>
    <property type="match status" value="1"/>
</dbReference>
<feature type="domain" description="Replication protein A 70 kDa DNA-binding subunit B/D first OB fold" evidence="1">
    <location>
        <begin position="10"/>
        <end position="102"/>
    </location>
</feature>
<proteinExistence type="predicted"/>
<evidence type="ECO:0000313" key="2">
    <source>
        <dbReference type="EMBL" id="CAH9114692.1"/>
    </source>
</evidence>
<comment type="caution">
    <text evidence="2">The sequence shown here is derived from an EMBL/GenBank/DDBJ whole genome shotgun (WGS) entry which is preliminary data.</text>
</comment>
<dbReference type="AlphaFoldDB" id="A0AAV0E4K3"/>
<keyword evidence="3" id="KW-1185">Reference proteome</keyword>
<dbReference type="Pfam" id="PF02721">
    <property type="entry name" value="DUF223"/>
    <property type="match status" value="1"/>
</dbReference>
<accession>A0AAV0E4K3</accession>